<gene>
    <name evidence="1" type="ORF">COY16_04430</name>
</gene>
<dbReference type="Gene3D" id="3.30.420.10">
    <property type="entry name" value="Ribonuclease H-like superfamily/Ribonuclease H"/>
    <property type="match status" value="1"/>
</dbReference>
<sequence length="120" mass="13900">MQKFPLVLDLETKHTFREYDDAQKLGISVVAVYDYADRQGYVYRENDLRRLFPKMEKASYIIGYNSRSFDLQVLQAYYPGDVEKLPQFDILDDIKRVLGKRIGLNDAASATLNEKKPVMG</sequence>
<evidence type="ECO:0000313" key="1">
    <source>
        <dbReference type="EMBL" id="PIZ62417.1"/>
    </source>
</evidence>
<evidence type="ECO:0000313" key="2">
    <source>
        <dbReference type="Proteomes" id="UP000228503"/>
    </source>
</evidence>
<dbReference type="InterPro" id="IPR036397">
    <property type="entry name" value="RNaseH_sf"/>
</dbReference>
<dbReference type="AlphaFoldDB" id="A0A2M7TX60"/>
<dbReference type="SUPFAM" id="SSF53098">
    <property type="entry name" value="Ribonuclease H-like"/>
    <property type="match status" value="1"/>
</dbReference>
<dbReference type="GO" id="GO:0003676">
    <property type="term" value="F:nucleic acid binding"/>
    <property type="evidence" value="ECO:0007669"/>
    <property type="project" value="InterPro"/>
</dbReference>
<name>A0A2M7TX60_9BACT</name>
<proteinExistence type="predicted"/>
<comment type="caution">
    <text evidence="1">The sequence shown here is derived from an EMBL/GenBank/DDBJ whole genome shotgun (WGS) entry which is preliminary data.</text>
</comment>
<accession>A0A2M7TX60</accession>
<dbReference type="EMBL" id="PFOB01000056">
    <property type="protein sequence ID" value="PIZ62417.1"/>
    <property type="molecule type" value="Genomic_DNA"/>
</dbReference>
<dbReference type="Proteomes" id="UP000228503">
    <property type="component" value="Unassembled WGS sequence"/>
</dbReference>
<reference evidence="2" key="1">
    <citation type="submission" date="2017-09" db="EMBL/GenBank/DDBJ databases">
        <title>Depth-based differentiation of microbial function through sediment-hosted aquifers and enrichment of novel symbionts in the deep terrestrial subsurface.</title>
        <authorList>
            <person name="Probst A.J."/>
            <person name="Ladd B."/>
            <person name="Jarett J.K."/>
            <person name="Geller-Mcgrath D.E."/>
            <person name="Sieber C.M.K."/>
            <person name="Emerson J.B."/>
            <person name="Anantharaman K."/>
            <person name="Thomas B.C."/>
            <person name="Malmstrom R."/>
            <person name="Stieglmeier M."/>
            <person name="Klingl A."/>
            <person name="Woyke T."/>
            <person name="Ryan C.M."/>
            <person name="Banfield J.F."/>
        </authorList>
    </citation>
    <scope>NUCLEOTIDE SEQUENCE [LARGE SCALE GENOMIC DNA]</scope>
</reference>
<protein>
    <submittedName>
        <fullName evidence="1">Uncharacterized protein</fullName>
    </submittedName>
</protein>
<organism evidence="1 2">
    <name type="scientific">Candidatus Roizmanbacteria bacterium CG_4_10_14_0_2_um_filter_39_13</name>
    <dbReference type="NCBI Taxonomy" id="1974825"/>
    <lineage>
        <taxon>Bacteria</taxon>
        <taxon>Candidatus Roizmaniibacteriota</taxon>
    </lineage>
</organism>
<dbReference type="InterPro" id="IPR012337">
    <property type="entry name" value="RNaseH-like_sf"/>
</dbReference>